<evidence type="ECO:0000256" key="1">
    <source>
        <dbReference type="ARBA" id="ARBA00005854"/>
    </source>
</evidence>
<name>A0A1I2TQB7_9BACI</name>
<dbReference type="SUPFAM" id="SSF51735">
    <property type="entry name" value="NAD(P)-binding Rossmann-fold domains"/>
    <property type="match status" value="1"/>
</dbReference>
<dbReference type="InterPro" id="IPR006140">
    <property type="entry name" value="D-isomer_DH_NAD-bd"/>
</dbReference>
<evidence type="ECO:0000256" key="2">
    <source>
        <dbReference type="ARBA" id="ARBA00023002"/>
    </source>
</evidence>
<gene>
    <name evidence="6" type="ORF">SAMN05216353_1795</name>
</gene>
<sequence>MQKPYVFITRALPEAVVGPYRKYLNIEMWPEEEEPVPREVLLEKSVQADGLLTMLTDSIDQELLEKTNTLDIVANLAVGYDNIDVTYAKEKKIAVTNTPDVLTDTTADLTFGLLMAAARRIVEASEFVKKGEWGPWSPLLLAGSDIHHKTIGIVGMGRIGEAVAKRAKGFDMNILYHNRSRNKETEEKLEASFTEFDELIEQSDFIVSMVPLTPETHHMFDQATFQRMNSDAIFINASRGAVVDEQSLYEALVNKEIAGAGLDVFEKEPIGSDHPLLQLNQVVCLPHIGSATRETRVNMMELCLDNLCRFFNGKNVLTPVK</sequence>
<dbReference type="PROSITE" id="PS00065">
    <property type="entry name" value="D_2_HYDROXYACID_DH_1"/>
    <property type="match status" value="1"/>
</dbReference>
<dbReference type="GO" id="GO:0051287">
    <property type="term" value="F:NAD binding"/>
    <property type="evidence" value="ECO:0007669"/>
    <property type="project" value="InterPro"/>
</dbReference>
<dbReference type="InterPro" id="IPR029753">
    <property type="entry name" value="D-isomer_DH_CS"/>
</dbReference>
<dbReference type="RefSeq" id="WP_089754988.1">
    <property type="nucleotide sequence ID" value="NZ_FOOG01000079.1"/>
</dbReference>
<dbReference type="InterPro" id="IPR036291">
    <property type="entry name" value="NAD(P)-bd_dom_sf"/>
</dbReference>
<proteinExistence type="inferred from homology"/>
<dbReference type="Proteomes" id="UP000198897">
    <property type="component" value="Unassembled WGS sequence"/>
</dbReference>
<dbReference type="PROSITE" id="PS00671">
    <property type="entry name" value="D_2_HYDROXYACID_DH_3"/>
    <property type="match status" value="1"/>
</dbReference>
<evidence type="ECO:0000256" key="3">
    <source>
        <dbReference type="RuleBase" id="RU003719"/>
    </source>
</evidence>
<dbReference type="InterPro" id="IPR029752">
    <property type="entry name" value="D-isomer_DH_CS1"/>
</dbReference>
<feature type="domain" description="D-isomer specific 2-hydroxyacid dehydrogenase catalytic" evidence="4">
    <location>
        <begin position="6"/>
        <end position="320"/>
    </location>
</feature>
<dbReference type="GO" id="GO:0005829">
    <property type="term" value="C:cytosol"/>
    <property type="evidence" value="ECO:0007669"/>
    <property type="project" value="TreeGrafter"/>
</dbReference>
<keyword evidence="7" id="KW-1185">Reference proteome</keyword>
<dbReference type="Pfam" id="PF02826">
    <property type="entry name" value="2-Hacid_dh_C"/>
    <property type="match status" value="1"/>
</dbReference>
<dbReference type="EMBL" id="FOOG01000079">
    <property type="protein sequence ID" value="SFG67125.1"/>
    <property type="molecule type" value="Genomic_DNA"/>
</dbReference>
<comment type="similarity">
    <text evidence="1 3">Belongs to the D-isomer specific 2-hydroxyacid dehydrogenase family.</text>
</comment>
<dbReference type="FunFam" id="3.40.50.720:FF:000462">
    <property type="entry name" value="Glyoxylate reductase (NADP+)"/>
    <property type="match status" value="1"/>
</dbReference>
<dbReference type="CDD" id="cd05301">
    <property type="entry name" value="GDH"/>
    <property type="match status" value="1"/>
</dbReference>
<evidence type="ECO:0000259" key="4">
    <source>
        <dbReference type="Pfam" id="PF00389"/>
    </source>
</evidence>
<dbReference type="GO" id="GO:0016618">
    <property type="term" value="F:hydroxypyruvate reductase [NAD(P)H] activity"/>
    <property type="evidence" value="ECO:0007669"/>
    <property type="project" value="TreeGrafter"/>
</dbReference>
<evidence type="ECO:0000313" key="7">
    <source>
        <dbReference type="Proteomes" id="UP000198897"/>
    </source>
</evidence>
<dbReference type="GO" id="GO:0030267">
    <property type="term" value="F:glyoxylate reductase (NADPH) activity"/>
    <property type="evidence" value="ECO:0007669"/>
    <property type="project" value="TreeGrafter"/>
</dbReference>
<keyword evidence="2 3" id="KW-0560">Oxidoreductase</keyword>
<feature type="domain" description="D-isomer specific 2-hydroxyacid dehydrogenase NAD-binding" evidence="5">
    <location>
        <begin position="111"/>
        <end position="289"/>
    </location>
</feature>
<dbReference type="OrthoDB" id="9805416at2"/>
<dbReference type="Pfam" id="PF00389">
    <property type="entry name" value="2-Hacid_dh"/>
    <property type="match status" value="1"/>
</dbReference>
<accession>A0A1I2TQB7</accession>
<evidence type="ECO:0000313" key="6">
    <source>
        <dbReference type="EMBL" id="SFG67125.1"/>
    </source>
</evidence>
<dbReference type="PANTHER" id="PTHR10996">
    <property type="entry name" value="2-HYDROXYACID DEHYDROGENASE-RELATED"/>
    <property type="match status" value="1"/>
</dbReference>
<dbReference type="InterPro" id="IPR050223">
    <property type="entry name" value="D-isomer_2-hydroxyacid_DH"/>
</dbReference>
<dbReference type="Gene3D" id="3.40.50.720">
    <property type="entry name" value="NAD(P)-binding Rossmann-like Domain"/>
    <property type="match status" value="2"/>
</dbReference>
<organism evidence="6 7">
    <name type="scientific">Halobacillus alkaliphilus</name>
    <dbReference type="NCBI Taxonomy" id="396056"/>
    <lineage>
        <taxon>Bacteria</taxon>
        <taxon>Bacillati</taxon>
        <taxon>Bacillota</taxon>
        <taxon>Bacilli</taxon>
        <taxon>Bacillales</taxon>
        <taxon>Bacillaceae</taxon>
        <taxon>Halobacillus</taxon>
    </lineage>
</organism>
<dbReference type="PANTHER" id="PTHR10996:SF283">
    <property type="entry name" value="GLYOXYLATE_HYDROXYPYRUVATE REDUCTASE B"/>
    <property type="match status" value="1"/>
</dbReference>
<protein>
    <submittedName>
        <fullName evidence="6">Glyoxylate reductase</fullName>
    </submittedName>
</protein>
<dbReference type="SUPFAM" id="SSF52283">
    <property type="entry name" value="Formate/glycerate dehydrogenase catalytic domain-like"/>
    <property type="match status" value="1"/>
</dbReference>
<reference evidence="7" key="1">
    <citation type="submission" date="2016-10" db="EMBL/GenBank/DDBJ databases">
        <authorList>
            <person name="Varghese N."/>
            <person name="Submissions S."/>
        </authorList>
    </citation>
    <scope>NUCLEOTIDE SEQUENCE [LARGE SCALE GENOMIC DNA]</scope>
    <source>
        <strain evidence="7">FP5</strain>
    </source>
</reference>
<dbReference type="InterPro" id="IPR006139">
    <property type="entry name" value="D-isomer_2_OHA_DH_cat_dom"/>
</dbReference>
<dbReference type="AlphaFoldDB" id="A0A1I2TQB7"/>
<evidence type="ECO:0000259" key="5">
    <source>
        <dbReference type="Pfam" id="PF02826"/>
    </source>
</evidence>